<dbReference type="InterPro" id="IPR010394">
    <property type="entry name" value="5-nucleotidase"/>
</dbReference>
<name>A0A8C2WQJ9_CYCLU</name>
<dbReference type="Proteomes" id="UP000694565">
    <property type="component" value="Unplaced"/>
</dbReference>
<organism evidence="1 2">
    <name type="scientific">Cyclopterus lumpus</name>
    <name type="common">Lumpsucker</name>
    <dbReference type="NCBI Taxonomy" id="8103"/>
    <lineage>
        <taxon>Eukaryota</taxon>
        <taxon>Metazoa</taxon>
        <taxon>Chordata</taxon>
        <taxon>Craniata</taxon>
        <taxon>Vertebrata</taxon>
        <taxon>Euteleostomi</taxon>
        <taxon>Actinopterygii</taxon>
        <taxon>Neopterygii</taxon>
        <taxon>Teleostei</taxon>
        <taxon>Neoteleostei</taxon>
        <taxon>Acanthomorphata</taxon>
        <taxon>Eupercaria</taxon>
        <taxon>Perciformes</taxon>
        <taxon>Cottioidei</taxon>
        <taxon>Cottales</taxon>
        <taxon>Cyclopteridae</taxon>
        <taxon>Cyclopterus</taxon>
    </lineage>
</organism>
<dbReference type="GO" id="GO:0000166">
    <property type="term" value="F:nucleotide binding"/>
    <property type="evidence" value="ECO:0007669"/>
    <property type="project" value="InterPro"/>
</dbReference>
<dbReference type="GO" id="GO:0046085">
    <property type="term" value="P:adenosine metabolic process"/>
    <property type="evidence" value="ECO:0007669"/>
    <property type="project" value="TreeGrafter"/>
</dbReference>
<sequence>MSVDSARETLYHRGEADMVATIQNTDVKQEDAHGAVVVAVTSRALFGGDDDDDVSGVGVAFPLLQALQRVNQRLLEKDPAESLLFDVVLITTDSQQQQQSSRIVSSTRHHGLEVSRFCFSSQEDFIESLLTNNVQLFLSTDRNEALQASQQGVLSALLDRQGAPSEQLRVMLCGDAVVRPDAGPAPVSRPAAESFSSRLGEMRRRFGALDSPLSIVLVTSSGDRESCGVALRTLRSRGLGVDEAYCLAGAPRSPILSLLRPHFLLGDGVIGLED</sequence>
<dbReference type="KEGG" id="clum:117732883"/>
<reference evidence="1" key="1">
    <citation type="submission" date="2025-08" db="UniProtKB">
        <authorList>
            <consortium name="Ensembl"/>
        </authorList>
    </citation>
    <scope>IDENTIFICATION</scope>
</reference>
<evidence type="ECO:0000313" key="1">
    <source>
        <dbReference type="Ensembl" id="ENSCLMP00005007221.1"/>
    </source>
</evidence>
<dbReference type="GO" id="GO:0005829">
    <property type="term" value="C:cytosol"/>
    <property type="evidence" value="ECO:0007669"/>
    <property type="project" value="TreeGrafter"/>
</dbReference>
<dbReference type="RefSeq" id="XP_034392010.1">
    <property type="nucleotide sequence ID" value="XM_034536119.1"/>
</dbReference>
<accession>A0A8C2WQJ9</accession>
<dbReference type="Ensembl" id="ENSCLMT00005007722.1">
    <property type="protein sequence ID" value="ENSCLMP00005007221.1"/>
    <property type="gene ID" value="ENSCLMG00005003926.1"/>
</dbReference>
<dbReference type="GO" id="GO:0000287">
    <property type="term" value="F:magnesium ion binding"/>
    <property type="evidence" value="ECO:0007669"/>
    <property type="project" value="InterPro"/>
</dbReference>
<proteinExistence type="predicted"/>
<dbReference type="PANTHER" id="PTHR31367">
    <property type="entry name" value="CYTOSOLIC 5'-NUCLEOTIDASE 1 FAMILY MEMBER"/>
    <property type="match status" value="1"/>
</dbReference>
<dbReference type="GO" id="GO:0009117">
    <property type="term" value="P:nucleotide metabolic process"/>
    <property type="evidence" value="ECO:0007669"/>
    <property type="project" value="InterPro"/>
</dbReference>
<dbReference type="Pfam" id="PF06189">
    <property type="entry name" value="5-nucleotidase"/>
    <property type="match status" value="2"/>
</dbReference>
<dbReference type="OrthoDB" id="9994138at2759"/>
<gene>
    <name evidence="1" type="primary">LOC117732883</name>
</gene>
<dbReference type="PANTHER" id="PTHR31367:SF3">
    <property type="entry name" value="CYTOSOLIC 5'-NUCLEOTIDASE 1A"/>
    <property type="match status" value="1"/>
</dbReference>
<dbReference type="GeneID" id="117732883"/>
<keyword evidence="2" id="KW-1185">Reference proteome</keyword>
<dbReference type="GO" id="GO:0008253">
    <property type="term" value="F:5'-nucleotidase activity"/>
    <property type="evidence" value="ECO:0007669"/>
    <property type="project" value="InterPro"/>
</dbReference>
<evidence type="ECO:0000313" key="2">
    <source>
        <dbReference type="Proteomes" id="UP000694565"/>
    </source>
</evidence>
<protein>
    <recommendedName>
        <fullName evidence="3">Cytosolic 5'-nucleotidase 1A</fullName>
    </recommendedName>
</protein>
<dbReference type="GeneTree" id="ENSGT00390000017767"/>
<evidence type="ECO:0008006" key="3">
    <source>
        <dbReference type="Google" id="ProtNLM"/>
    </source>
</evidence>
<dbReference type="AlphaFoldDB" id="A0A8C2WQJ9"/>
<reference evidence="1" key="2">
    <citation type="submission" date="2025-09" db="UniProtKB">
        <authorList>
            <consortium name="Ensembl"/>
        </authorList>
    </citation>
    <scope>IDENTIFICATION</scope>
</reference>